<protein>
    <submittedName>
        <fullName evidence="1">Uncharacterized protein</fullName>
    </submittedName>
</protein>
<dbReference type="GeneTree" id="ENSGT00910000147398"/>
<accession>A0A2I3GCM6</accession>
<evidence type="ECO:0000313" key="1">
    <source>
        <dbReference type="Ensembl" id="ENSNLEP00000029061.1"/>
    </source>
</evidence>
<sequence>MVNKTIGSFPPTPVVGHIFFMGLCFRFHFELNFTSPNSSFILGEKTRPYVKTLPMPKCLSPATPNPDSPLWVHRWLGQPTGSACRLATEEASN</sequence>
<dbReference type="InParanoid" id="A0A2I3GCM6"/>
<dbReference type="OMA" id="PEWWVAF"/>
<reference evidence="1" key="3">
    <citation type="submission" date="2025-09" db="UniProtKB">
        <authorList>
            <consortium name="Ensembl"/>
        </authorList>
    </citation>
    <scope>IDENTIFICATION</scope>
</reference>
<organism evidence="1 2">
    <name type="scientific">Nomascus leucogenys</name>
    <name type="common">Northern white-cheeked gibbon</name>
    <name type="synonym">Hylobates leucogenys</name>
    <dbReference type="NCBI Taxonomy" id="61853"/>
    <lineage>
        <taxon>Eukaryota</taxon>
        <taxon>Metazoa</taxon>
        <taxon>Chordata</taxon>
        <taxon>Craniata</taxon>
        <taxon>Vertebrata</taxon>
        <taxon>Euteleostomi</taxon>
        <taxon>Mammalia</taxon>
        <taxon>Eutheria</taxon>
        <taxon>Euarchontoglires</taxon>
        <taxon>Primates</taxon>
        <taxon>Haplorrhini</taxon>
        <taxon>Catarrhini</taxon>
        <taxon>Hylobatidae</taxon>
        <taxon>Nomascus</taxon>
    </lineage>
</organism>
<dbReference type="AlphaFoldDB" id="A0A2I3GCM6"/>
<dbReference type="Ensembl" id="ENSNLET00000051951.1">
    <property type="protein sequence ID" value="ENSNLEP00000029061.1"/>
    <property type="gene ID" value="ENSNLEG00000027615.1"/>
</dbReference>
<name>A0A2I3GCM6_NOMLE</name>
<dbReference type="Proteomes" id="UP000001073">
    <property type="component" value="Chromosome 14"/>
</dbReference>
<dbReference type="EMBL" id="ADFV01010295">
    <property type="status" value="NOT_ANNOTATED_CDS"/>
    <property type="molecule type" value="Genomic_DNA"/>
</dbReference>
<reference evidence="1 2" key="1">
    <citation type="submission" date="2012-10" db="EMBL/GenBank/DDBJ databases">
        <authorList>
            <consortium name="Gibbon Genome Sequencing Consortium"/>
        </authorList>
    </citation>
    <scope>NUCLEOTIDE SEQUENCE [LARGE SCALE GENOMIC DNA]</scope>
</reference>
<evidence type="ECO:0000313" key="2">
    <source>
        <dbReference type="Proteomes" id="UP000001073"/>
    </source>
</evidence>
<keyword evidence="2" id="KW-1185">Reference proteome</keyword>
<reference evidence="1" key="2">
    <citation type="submission" date="2025-08" db="UniProtKB">
        <authorList>
            <consortium name="Ensembl"/>
        </authorList>
    </citation>
    <scope>IDENTIFICATION</scope>
</reference>
<proteinExistence type="predicted"/>